<evidence type="ECO:0000313" key="1">
    <source>
        <dbReference type="EMBL" id="GBN41793.1"/>
    </source>
</evidence>
<name>A0A4Y2NSF7_ARAVE</name>
<proteinExistence type="predicted"/>
<gene>
    <name evidence="1" type="ORF">AVEN_119726_1</name>
</gene>
<dbReference type="Proteomes" id="UP000499080">
    <property type="component" value="Unassembled WGS sequence"/>
</dbReference>
<sequence>MWLQHCRKHQAVLWERAVTARRIFRTLDMPVSTVRKILRIILQVYPFKIAHIQELVPADLAKREAFALQFLARMEVDSAWSWTFCG</sequence>
<dbReference type="EMBL" id="BGPR01009709">
    <property type="protein sequence ID" value="GBN41793.1"/>
    <property type="molecule type" value="Genomic_DNA"/>
</dbReference>
<comment type="caution">
    <text evidence="1">The sequence shown here is derived from an EMBL/GenBank/DDBJ whole genome shotgun (WGS) entry which is preliminary data.</text>
</comment>
<keyword evidence="2" id="KW-1185">Reference proteome</keyword>
<dbReference type="AlphaFoldDB" id="A0A4Y2NSF7"/>
<evidence type="ECO:0000313" key="2">
    <source>
        <dbReference type="Proteomes" id="UP000499080"/>
    </source>
</evidence>
<accession>A0A4Y2NSF7</accession>
<reference evidence="1 2" key="1">
    <citation type="journal article" date="2019" name="Sci. Rep.">
        <title>Orb-weaving spider Araneus ventricosus genome elucidates the spidroin gene catalogue.</title>
        <authorList>
            <person name="Kono N."/>
            <person name="Nakamura H."/>
            <person name="Ohtoshi R."/>
            <person name="Moran D.A.P."/>
            <person name="Shinohara A."/>
            <person name="Yoshida Y."/>
            <person name="Fujiwara M."/>
            <person name="Mori M."/>
            <person name="Tomita M."/>
            <person name="Arakawa K."/>
        </authorList>
    </citation>
    <scope>NUCLEOTIDE SEQUENCE [LARGE SCALE GENOMIC DNA]</scope>
</reference>
<organism evidence="1 2">
    <name type="scientific">Araneus ventricosus</name>
    <name type="common">Orbweaver spider</name>
    <name type="synonym">Epeira ventricosa</name>
    <dbReference type="NCBI Taxonomy" id="182803"/>
    <lineage>
        <taxon>Eukaryota</taxon>
        <taxon>Metazoa</taxon>
        <taxon>Ecdysozoa</taxon>
        <taxon>Arthropoda</taxon>
        <taxon>Chelicerata</taxon>
        <taxon>Arachnida</taxon>
        <taxon>Araneae</taxon>
        <taxon>Araneomorphae</taxon>
        <taxon>Entelegynae</taxon>
        <taxon>Araneoidea</taxon>
        <taxon>Araneidae</taxon>
        <taxon>Araneus</taxon>
    </lineage>
</organism>
<protein>
    <submittedName>
        <fullName evidence="1">Uncharacterized protein</fullName>
    </submittedName>
</protein>